<dbReference type="PANTHER" id="PTHR23308">
    <property type="entry name" value="NUCLEAR INHIBITOR OF PROTEIN PHOSPHATASE-1"/>
    <property type="match status" value="1"/>
</dbReference>
<dbReference type="InterPro" id="IPR050923">
    <property type="entry name" value="Cell_Proc_Reg/RNA_Proc"/>
</dbReference>
<dbReference type="AlphaFoldDB" id="A0A4R6UJ55"/>
<dbReference type="PROSITE" id="PS50006">
    <property type="entry name" value="FHA_DOMAIN"/>
    <property type="match status" value="1"/>
</dbReference>
<protein>
    <submittedName>
        <fullName evidence="3">FHA domain-containing protein</fullName>
    </submittedName>
</protein>
<reference evidence="3 4" key="1">
    <citation type="submission" date="2019-03" db="EMBL/GenBank/DDBJ databases">
        <title>Genomic Encyclopedia of Type Strains, Phase IV (KMG-IV): sequencing the most valuable type-strain genomes for metagenomic binning, comparative biology and taxonomic classification.</title>
        <authorList>
            <person name="Goeker M."/>
        </authorList>
    </citation>
    <scope>NUCLEOTIDE SEQUENCE [LARGE SCALE GENOMIC DNA]</scope>
    <source>
        <strain evidence="3 4">DSM 45775</strain>
    </source>
</reference>
<dbReference type="SUPFAM" id="SSF49879">
    <property type="entry name" value="SMAD/FHA domain"/>
    <property type="match status" value="1"/>
</dbReference>
<evidence type="ECO:0000313" key="3">
    <source>
        <dbReference type="EMBL" id="TDQ46960.1"/>
    </source>
</evidence>
<evidence type="ECO:0000313" key="4">
    <source>
        <dbReference type="Proteomes" id="UP000295705"/>
    </source>
</evidence>
<comment type="caution">
    <text evidence="3">The sequence shown here is derived from an EMBL/GenBank/DDBJ whole genome shotgun (WGS) entry which is preliminary data.</text>
</comment>
<dbReference type="SMART" id="SM00240">
    <property type="entry name" value="FHA"/>
    <property type="match status" value="1"/>
</dbReference>
<dbReference type="Gene3D" id="2.60.200.20">
    <property type="match status" value="1"/>
</dbReference>
<gene>
    <name evidence="3" type="ORF">EV188_11448</name>
</gene>
<dbReference type="OrthoDB" id="151099at2"/>
<keyword evidence="4" id="KW-1185">Reference proteome</keyword>
<dbReference type="Pfam" id="PF00498">
    <property type="entry name" value="FHA"/>
    <property type="match status" value="1"/>
</dbReference>
<dbReference type="InterPro" id="IPR008984">
    <property type="entry name" value="SMAD_FHA_dom_sf"/>
</dbReference>
<organism evidence="3 4">
    <name type="scientific">Actinomycetospora succinea</name>
    <dbReference type="NCBI Taxonomy" id="663603"/>
    <lineage>
        <taxon>Bacteria</taxon>
        <taxon>Bacillati</taxon>
        <taxon>Actinomycetota</taxon>
        <taxon>Actinomycetes</taxon>
        <taxon>Pseudonocardiales</taxon>
        <taxon>Pseudonocardiaceae</taxon>
        <taxon>Actinomycetospora</taxon>
    </lineage>
</organism>
<accession>A0A4R6UJ55</accession>
<dbReference type="InterPro" id="IPR000253">
    <property type="entry name" value="FHA_dom"/>
</dbReference>
<keyword evidence="1" id="KW-0597">Phosphoprotein</keyword>
<feature type="domain" description="FHA" evidence="2">
    <location>
        <begin position="37"/>
        <end position="86"/>
    </location>
</feature>
<evidence type="ECO:0000256" key="1">
    <source>
        <dbReference type="ARBA" id="ARBA00022553"/>
    </source>
</evidence>
<name>A0A4R6UJ55_9PSEU</name>
<sequence>MRYTGRVASPIEGATDGPLLTVDDGSDRSYRVVLGANVVGRGDDAAFVLTDVLVSRRHFVIEWDGRHAVLYDRWSTSGTFVNGVPVQTRQLADGDTIRVGHSALLFRART</sequence>
<dbReference type="EMBL" id="SNYO01000014">
    <property type="protein sequence ID" value="TDQ46960.1"/>
    <property type="molecule type" value="Genomic_DNA"/>
</dbReference>
<dbReference type="Proteomes" id="UP000295705">
    <property type="component" value="Unassembled WGS sequence"/>
</dbReference>
<evidence type="ECO:0000259" key="2">
    <source>
        <dbReference type="PROSITE" id="PS50006"/>
    </source>
</evidence>
<proteinExistence type="predicted"/>